<evidence type="ECO:0000256" key="4">
    <source>
        <dbReference type="ARBA" id="ARBA00022989"/>
    </source>
</evidence>
<evidence type="ECO:0000313" key="10">
    <source>
        <dbReference type="Proteomes" id="UP000198862"/>
    </source>
</evidence>
<dbReference type="InterPro" id="IPR050250">
    <property type="entry name" value="Macrolide_Exporter_MacB"/>
</dbReference>
<feature type="transmembrane region" description="Helical" evidence="6">
    <location>
        <begin position="702"/>
        <end position="729"/>
    </location>
</feature>
<dbReference type="RefSeq" id="WP_091990955.1">
    <property type="nucleotide sequence ID" value="NZ_FOLO01000069.1"/>
</dbReference>
<dbReference type="InterPro" id="IPR025857">
    <property type="entry name" value="MacB_PCD"/>
</dbReference>
<organism evidence="9 10">
    <name type="scientific">Pseudoalteromonas denitrificans DSM 6059</name>
    <dbReference type="NCBI Taxonomy" id="1123010"/>
    <lineage>
        <taxon>Bacteria</taxon>
        <taxon>Pseudomonadati</taxon>
        <taxon>Pseudomonadota</taxon>
        <taxon>Gammaproteobacteria</taxon>
        <taxon>Alteromonadales</taxon>
        <taxon>Pseudoalteromonadaceae</taxon>
        <taxon>Pseudoalteromonas</taxon>
    </lineage>
</organism>
<feature type="domain" description="ABC3 transporter permease C-terminal" evidence="7">
    <location>
        <begin position="302"/>
        <end position="412"/>
    </location>
</feature>
<keyword evidence="3 6" id="KW-0812">Transmembrane</keyword>
<feature type="domain" description="MacB-like periplasmic core" evidence="8">
    <location>
        <begin position="498"/>
        <end position="656"/>
    </location>
</feature>
<protein>
    <submittedName>
        <fullName evidence="9">Duplicated orphan permease</fullName>
    </submittedName>
</protein>
<evidence type="ECO:0000313" key="9">
    <source>
        <dbReference type="EMBL" id="SFD57338.1"/>
    </source>
</evidence>
<accession>A0A1I1TJJ3</accession>
<keyword evidence="2" id="KW-1003">Cell membrane</keyword>
<evidence type="ECO:0000259" key="8">
    <source>
        <dbReference type="Pfam" id="PF12704"/>
    </source>
</evidence>
<dbReference type="PANTHER" id="PTHR30572">
    <property type="entry name" value="MEMBRANE COMPONENT OF TRANSPORTER-RELATED"/>
    <property type="match status" value="1"/>
</dbReference>
<evidence type="ECO:0000256" key="3">
    <source>
        <dbReference type="ARBA" id="ARBA00022692"/>
    </source>
</evidence>
<proteinExistence type="predicted"/>
<dbReference type="AlphaFoldDB" id="A0A1I1TJJ3"/>
<feature type="transmembrane region" description="Helical" evidence="6">
    <location>
        <begin position="294"/>
        <end position="318"/>
    </location>
</feature>
<dbReference type="PANTHER" id="PTHR30572:SF18">
    <property type="entry name" value="ABC-TYPE MACROLIDE FAMILY EXPORT SYSTEM PERMEASE COMPONENT 2"/>
    <property type="match status" value="1"/>
</dbReference>
<dbReference type="Proteomes" id="UP000198862">
    <property type="component" value="Unassembled WGS sequence"/>
</dbReference>
<feature type="transmembrane region" description="Helical" evidence="6">
    <location>
        <begin position="36"/>
        <end position="60"/>
    </location>
</feature>
<dbReference type="Pfam" id="PF02687">
    <property type="entry name" value="FtsX"/>
    <property type="match status" value="2"/>
</dbReference>
<dbReference type="GO" id="GO:0022857">
    <property type="term" value="F:transmembrane transporter activity"/>
    <property type="evidence" value="ECO:0007669"/>
    <property type="project" value="TreeGrafter"/>
</dbReference>
<dbReference type="STRING" id="1123010.SAMN02745724_04875"/>
<feature type="transmembrane region" description="Helical" evidence="6">
    <location>
        <begin position="434"/>
        <end position="457"/>
    </location>
</feature>
<dbReference type="InterPro" id="IPR017800">
    <property type="entry name" value="ADOP"/>
</dbReference>
<evidence type="ECO:0000256" key="2">
    <source>
        <dbReference type="ARBA" id="ARBA00022475"/>
    </source>
</evidence>
<feature type="domain" description="ABC3 transporter permease C-terminal" evidence="7">
    <location>
        <begin position="709"/>
        <end position="822"/>
    </location>
</feature>
<keyword evidence="5 6" id="KW-0472">Membrane</keyword>
<gene>
    <name evidence="9" type="ORF">SAMN02745724_04875</name>
</gene>
<evidence type="ECO:0000256" key="6">
    <source>
        <dbReference type="SAM" id="Phobius"/>
    </source>
</evidence>
<sequence length="829" mass="92257">MSLQQDVLTVNTHKNNMIEKIGIDVRYALSRIISQLFTSLIIVLTLALSIGATTAIFSVVNGLLFQATPFKDAENLVILEQKDIAKDQSYGFSASEILDYQNQSQSFEDISEYHNMTFTMYGHGDPIRVRTGVVSSNFFSMLNLTPILGRTFTEAEDDIGAEPLVVLTYEFWQSEFNASDDIVNQSVEFNNRSHKIIGVLPHFPQFPDVNDVYMAIPSCPWRSSENALSNRGMRMMTSFAKIKSDFDLEDVNNEIATIAGNLNKTYPEAYSDNAKMSAKALSLHDELVKSSRPYLYTLLATTLLLFLIACANVTNLTLSQHAKRKREFAVRSSLGASKAQIAQLLLIESLILALSGGALGLIFAFFGLDFLKDFASNFSSLASEISIDTNVMLFALTISIISGMIAGIVPSFSKINLVSSLKEGGKSSYSTDHGILRNGLLICQFALSLTLLISAGLTIKSLNNLQKVDAGFSPQNVEISQIDLNWTVYNTAQLRWQISQQILQEVEKLPYVTSSALAMTYPNDTVGVNYNNIRQSVQLDDRDFDPDHVLPNAFLRPITHDYFKTIDSQLLQGRFFSIDDDDKAPNVIIINQKLAKKWWPNESAINHSISLDQGRTWFNIVGIIEDIHEQGGAVEPSFQIYQSLAQAPSPHIAILVKHDNHSNINYEQDIRNIVTQLDSRQPISKFENLQQALDNSVALQRFLAQLLTIFSIIALVMTVSGVSGVMSYMVNLRTREIGIRMAIGADKLKVIILILSYGMRLTLFGLLIGFISAYFSGDWLSEQLFDIKAFDFMIYGIALAVLLLISFLACLLPAWRASSIPPIHALKSQ</sequence>
<keyword evidence="4 6" id="KW-1133">Transmembrane helix</keyword>
<feature type="transmembrane region" description="Helical" evidence="6">
    <location>
        <begin position="344"/>
        <end position="371"/>
    </location>
</feature>
<feature type="transmembrane region" description="Helical" evidence="6">
    <location>
        <begin position="792"/>
        <end position="815"/>
    </location>
</feature>
<dbReference type="InterPro" id="IPR003838">
    <property type="entry name" value="ABC3_permease_C"/>
</dbReference>
<name>A0A1I1TJJ3_9GAMM</name>
<keyword evidence="10" id="KW-1185">Reference proteome</keyword>
<comment type="subcellular location">
    <subcellularLocation>
        <location evidence="1">Cell membrane</location>
        <topology evidence="1">Multi-pass membrane protein</topology>
    </subcellularLocation>
</comment>
<dbReference type="NCBIfam" id="TIGR03434">
    <property type="entry name" value="ADOP"/>
    <property type="match status" value="1"/>
</dbReference>
<dbReference type="EMBL" id="FOLO01000069">
    <property type="protein sequence ID" value="SFD57338.1"/>
    <property type="molecule type" value="Genomic_DNA"/>
</dbReference>
<dbReference type="OrthoDB" id="9770036at2"/>
<feature type="transmembrane region" description="Helical" evidence="6">
    <location>
        <begin position="391"/>
        <end position="413"/>
    </location>
</feature>
<reference evidence="9 10" key="1">
    <citation type="submission" date="2016-10" db="EMBL/GenBank/DDBJ databases">
        <authorList>
            <person name="de Groot N.N."/>
        </authorList>
    </citation>
    <scope>NUCLEOTIDE SEQUENCE [LARGE SCALE GENOMIC DNA]</scope>
    <source>
        <strain evidence="9 10">DSM 6059</strain>
    </source>
</reference>
<feature type="domain" description="MacB-like periplasmic core" evidence="8">
    <location>
        <begin position="39"/>
        <end position="257"/>
    </location>
</feature>
<evidence type="ECO:0000259" key="7">
    <source>
        <dbReference type="Pfam" id="PF02687"/>
    </source>
</evidence>
<evidence type="ECO:0000256" key="5">
    <source>
        <dbReference type="ARBA" id="ARBA00023136"/>
    </source>
</evidence>
<dbReference type="Pfam" id="PF12704">
    <property type="entry name" value="MacB_PCD"/>
    <property type="match status" value="2"/>
</dbReference>
<feature type="transmembrane region" description="Helical" evidence="6">
    <location>
        <begin position="750"/>
        <end position="772"/>
    </location>
</feature>
<evidence type="ECO:0000256" key="1">
    <source>
        <dbReference type="ARBA" id="ARBA00004651"/>
    </source>
</evidence>
<dbReference type="GO" id="GO:0005886">
    <property type="term" value="C:plasma membrane"/>
    <property type="evidence" value="ECO:0007669"/>
    <property type="project" value="UniProtKB-SubCell"/>
</dbReference>